<name>A0A336L1U4_CULSO</name>
<feature type="coiled-coil region" evidence="4">
    <location>
        <begin position="255"/>
        <end position="401"/>
    </location>
</feature>
<dbReference type="AlphaFoldDB" id="A0A336L1U4"/>
<dbReference type="PANTHER" id="PTHR16441:SF0">
    <property type="entry name" value="COILED-COIL DOMAIN-CONTAINING PROTEIN 93"/>
    <property type="match status" value="1"/>
</dbReference>
<dbReference type="VEuPathDB" id="VectorBase:CSON002005"/>
<comment type="similarity">
    <text evidence="1">Belongs to the CCDC93 family.</text>
</comment>
<gene>
    <name evidence="7" type="primary">CSON002005</name>
</gene>
<evidence type="ECO:0000313" key="7">
    <source>
        <dbReference type="EMBL" id="SSX10353.1"/>
    </source>
</evidence>
<evidence type="ECO:0000256" key="2">
    <source>
        <dbReference type="ARBA" id="ARBA00016765"/>
    </source>
</evidence>
<evidence type="ECO:0000313" key="8">
    <source>
        <dbReference type="EMBL" id="SSX30041.1"/>
    </source>
</evidence>
<evidence type="ECO:0000256" key="3">
    <source>
        <dbReference type="ARBA" id="ARBA00023054"/>
    </source>
</evidence>
<dbReference type="InterPro" id="IPR039116">
    <property type="entry name" value="CCDC93"/>
</dbReference>
<dbReference type="EMBL" id="UFQS01001324">
    <property type="protein sequence ID" value="SSX10353.1"/>
    <property type="molecule type" value="Genomic_DNA"/>
</dbReference>
<reference evidence="7" key="1">
    <citation type="submission" date="2018-04" db="EMBL/GenBank/DDBJ databases">
        <authorList>
            <person name="Go L.Y."/>
            <person name="Mitchell J.A."/>
        </authorList>
    </citation>
    <scope>NUCLEOTIDE SEQUENCE</scope>
    <source>
        <tissue evidence="7">Whole organism</tissue>
    </source>
</reference>
<dbReference type="Pfam" id="PF09762">
    <property type="entry name" value="CCDC93_CC"/>
    <property type="match status" value="1"/>
</dbReference>
<protein>
    <recommendedName>
        <fullName evidence="2">Coiled-coil domain-containing protein 93</fullName>
    </recommendedName>
</protein>
<feature type="coiled-coil region" evidence="4">
    <location>
        <begin position="494"/>
        <end position="524"/>
    </location>
</feature>
<dbReference type="InterPro" id="IPR048747">
    <property type="entry name" value="CCDC93_N"/>
</dbReference>
<accession>A0A336L1U4</accession>
<dbReference type="GO" id="GO:0006893">
    <property type="term" value="P:Golgi to plasma membrane transport"/>
    <property type="evidence" value="ECO:0007669"/>
    <property type="project" value="TreeGrafter"/>
</dbReference>
<evidence type="ECO:0000259" key="6">
    <source>
        <dbReference type="Pfam" id="PF21673"/>
    </source>
</evidence>
<keyword evidence="3 4" id="KW-0175">Coiled coil</keyword>
<dbReference type="Pfam" id="PF21673">
    <property type="entry name" value="CCDC93_N"/>
    <property type="match status" value="1"/>
</dbReference>
<evidence type="ECO:0000259" key="5">
    <source>
        <dbReference type="Pfam" id="PF09762"/>
    </source>
</evidence>
<evidence type="ECO:0000256" key="1">
    <source>
        <dbReference type="ARBA" id="ARBA00007219"/>
    </source>
</evidence>
<dbReference type="OMA" id="YERQEAP"/>
<dbReference type="InterPro" id="IPR019159">
    <property type="entry name" value="CCDC93_CC"/>
</dbReference>
<sequence length="541" mass="62979">MGDLTDSEQMAKQVEILDVLVASGYFRARLKSYDVFDKIVGGMVFCLEGLDNIELDVDFLFHDSLSIGQKIALTEKIVAVLPQIGCPYSLEPHQIQGLDFINIFPVIQWLVKRSIESRAEKADRLNAFLIKQFHNDFTLPSDDVQSERRQNMLSNLKTIQENFKPKRKFRKTGDIDENNTKLQIETTLLEYASQLSTVKNTFEGNTSIKDNTSENYLDHLTEIEDNSFNFNQDCRHEVFSDYSTLKLEFSEDDENLRVTRKINELKEIKGNLEKQLSMLKENYNQALEKQKTIETRFEEMKNDKNELLNGLEVMKQKHANEDAEVIYKLTTLIKQNEEAKRKENAFKQECKEKLALMQDKTNEYVNILEDENSVAENKLVLQNEKQNLAKIRLKVSKKTRQVIVLSRQLDVPSRSELAQYQRRFLELYTQVSSKHKETKQFYTLYNTLNDTKLYIEKEKTLLNSICENFTSSMSSPAVRDQFLKQFESIVMGIKENKNKVMKRLESEKAKKQELNATLLALLDLQRKYVAATKKFRQLAVG</sequence>
<organism evidence="7">
    <name type="scientific">Culicoides sonorensis</name>
    <name type="common">Biting midge</name>
    <dbReference type="NCBI Taxonomy" id="179676"/>
    <lineage>
        <taxon>Eukaryota</taxon>
        <taxon>Metazoa</taxon>
        <taxon>Ecdysozoa</taxon>
        <taxon>Arthropoda</taxon>
        <taxon>Hexapoda</taxon>
        <taxon>Insecta</taxon>
        <taxon>Pterygota</taxon>
        <taxon>Neoptera</taxon>
        <taxon>Endopterygota</taxon>
        <taxon>Diptera</taxon>
        <taxon>Nematocera</taxon>
        <taxon>Chironomoidea</taxon>
        <taxon>Ceratopogonidae</taxon>
        <taxon>Ceratopogoninae</taxon>
        <taxon>Culicoides</taxon>
        <taxon>Monoculicoides</taxon>
    </lineage>
</organism>
<proteinExistence type="inferred from homology"/>
<dbReference type="PANTHER" id="PTHR16441">
    <property type="entry name" value="FIDIPIDINE"/>
    <property type="match status" value="1"/>
</dbReference>
<feature type="domain" description="CCDC93 N-terminal" evidence="6">
    <location>
        <begin position="8"/>
        <end position="114"/>
    </location>
</feature>
<dbReference type="EMBL" id="UFQT01001324">
    <property type="protein sequence ID" value="SSX30041.1"/>
    <property type="molecule type" value="Genomic_DNA"/>
</dbReference>
<feature type="domain" description="CCDC93 coiled-coil" evidence="5">
    <location>
        <begin position="241"/>
        <end position="537"/>
    </location>
</feature>
<reference evidence="8" key="2">
    <citation type="submission" date="2018-07" db="EMBL/GenBank/DDBJ databases">
        <authorList>
            <person name="Quirk P.G."/>
            <person name="Krulwich T.A."/>
        </authorList>
    </citation>
    <scope>NUCLEOTIDE SEQUENCE</scope>
</reference>
<evidence type="ECO:0000256" key="4">
    <source>
        <dbReference type="SAM" id="Coils"/>
    </source>
</evidence>